<feature type="transmembrane region" description="Helical" evidence="1">
    <location>
        <begin position="180"/>
        <end position="199"/>
    </location>
</feature>
<comment type="caution">
    <text evidence="2">The sequence shown here is derived from an EMBL/GenBank/DDBJ whole genome shotgun (WGS) entry which is preliminary data.</text>
</comment>
<dbReference type="Proteomes" id="UP000535937">
    <property type="component" value="Unassembled WGS sequence"/>
</dbReference>
<feature type="transmembrane region" description="Helical" evidence="1">
    <location>
        <begin position="117"/>
        <end position="139"/>
    </location>
</feature>
<organism evidence="2 3">
    <name type="scientific">Microbulbifer rhizosphaerae</name>
    <dbReference type="NCBI Taxonomy" id="1562603"/>
    <lineage>
        <taxon>Bacteria</taxon>
        <taxon>Pseudomonadati</taxon>
        <taxon>Pseudomonadota</taxon>
        <taxon>Gammaproteobacteria</taxon>
        <taxon>Cellvibrionales</taxon>
        <taxon>Microbulbiferaceae</taxon>
        <taxon>Microbulbifer</taxon>
    </lineage>
</organism>
<reference evidence="2 3" key="1">
    <citation type="submission" date="2020-08" db="EMBL/GenBank/DDBJ databases">
        <title>Genomic Encyclopedia of Type Strains, Phase III (KMG-III): the genomes of soil and plant-associated and newly described type strains.</title>
        <authorList>
            <person name="Whitman W."/>
        </authorList>
    </citation>
    <scope>NUCLEOTIDE SEQUENCE [LARGE SCALE GENOMIC DNA]</scope>
    <source>
        <strain evidence="2 3">CECT 8799</strain>
    </source>
</reference>
<sequence length="345" mass="37398">MTPRAILPGGIALLALGALGAALGGAAFASSWLAAALIWGSLPLGALAMLMTQGLTGGRWGEQSRPLWLALAATLPLFAAAMLPLLFGLHTLFSWTLPAQELPEVVRNKLAYLNRPFFVVRSLGYFAIWLGLAWALGVWRRRTAPVQAPGLILWLLALTFFAFDWFMSLEPEFYSDIYGLMLGTGMVAAAIACALLLGAQHMDPGARRDIANLWLAILLGWAFTAFSQYIVIWSANLPDEIGWYIHRSQGAWRPISVISFVLFFLLPFIVLLSSAAKGRADWLMFAAASCLAGHILQICWLILPAFGGWSAPQVWLVPALVLVVGAIYGAGYNAGQRINRGAEDD</sequence>
<protein>
    <recommendedName>
        <fullName evidence="4">Quinol:cytochrome c oxidoreductase quinone-binding subunit 2</fullName>
    </recommendedName>
</protein>
<gene>
    <name evidence="2" type="ORF">FHS09_001316</name>
</gene>
<proteinExistence type="predicted"/>
<dbReference type="PANTHER" id="PTHR43044">
    <property type="match status" value="1"/>
</dbReference>
<feature type="transmembrane region" description="Helical" evidence="1">
    <location>
        <begin position="282"/>
        <end position="303"/>
    </location>
</feature>
<evidence type="ECO:0008006" key="4">
    <source>
        <dbReference type="Google" id="ProtNLM"/>
    </source>
</evidence>
<feature type="transmembrane region" description="Helical" evidence="1">
    <location>
        <begin position="67"/>
        <end position="97"/>
    </location>
</feature>
<evidence type="ECO:0000313" key="3">
    <source>
        <dbReference type="Proteomes" id="UP000535937"/>
    </source>
</evidence>
<keyword evidence="1" id="KW-1133">Transmembrane helix</keyword>
<keyword evidence="3" id="KW-1185">Reference proteome</keyword>
<feature type="transmembrane region" description="Helical" evidence="1">
    <location>
        <begin position="211"/>
        <end position="235"/>
    </location>
</feature>
<keyword evidence="1" id="KW-0472">Membrane</keyword>
<feature type="transmembrane region" description="Helical" evidence="1">
    <location>
        <begin position="151"/>
        <end position="168"/>
    </location>
</feature>
<dbReference type="RefSeq" id="WP_183457943.1">
    <property type="nucleotide sequence ID" value="NZ_JACHWZ010000005.1"/>
</dbReference>
<dbReference type="EMBL" id="JACHWZ010000005">
    <property type="protein sequence ID" value="MBB3060497.1"/>
    <property type="molecule type" value="Genomic_DNA"/>
</dbReference>
<dbReference type="PANTHER" id="PTHR43044:SF1">
    <property type="entry name" value="QUINOL:CYTOCHROME C OXIDOREDUCTASE QUINONE-BINDING SUBUNIT 2"/>
    <property type="match status" value="1"/>
</dbReference>
<feature type="transmembrane region" description="Helical" evidence="1">
    <location>
        <begin position="255"/>
        <end position="275"/>
    </location>
</feature>
<evidence type="ECO:0000256" key="1">
    <source>
        <dbReference type="SAM" id="Phobius"/>
    </source>
</evidence>
<evidence type="ECO:0000313" key="2">
    <source>
        <dbReference type="EMBL" id="MBB3060497.1"/>
    </source>
</evidence>
<name>A0A7W4WA42_9GAMM</name>
<keyword evidence="1" id="KW-0812">Transmembrane</keyword>
<dbReference type="AlphaFoldDB" id="A0A7W4WA42"/>
<feature type="transmembrane region" description="Helical" evidence="1">
    <location>
        <begin position="30"/>
        <end position="55"/>
    </location>
</feature>
<feature type="transmembrane region" description="Helical" evidence="1">
    <location>
        <begin position="315"/>
        <end position="335"/>
    </location>
</feature>
<accession>A0A7W4WA42</accession>